<dbReference type="PANTHER" id="PTHR46696">
    <property type="entry name" value="P450, PUTATIVE (EUROFUNG)-RELATED"/>
    <property type="match status" value="1"/>
</dbReference>
<evidence type="ECO:0000256" key="5">
    <source>
        <dbReference type="ARBA" id="ARBA00023002"/>
    </source>
</evidence>
<dbReference type="Pfam" id="PF00067">
    <property type="entry name" value="p450"/>
    <property type="match status" value="1"/>
</dbReference>
<comment type="caution">
    <text evidence="9">The sequence shown here is derived from an EMBL/GenBank/DDBJ whole genome shotgun (WGS) entry which is preliminary data.</text>
</comment>
<evidence type="ECO:0000256" key="2">
    <source>
        <dbReference type="ARBA" id="ARBA00010617"/>
    </source>
</evidence>
<dbReference type="PRINTS" id="PR00359">
    <property type="entry name" value="BP450"/>
</dbReference>
<keyword evidence="7 8" id="KW-0503">Monooxygenase</keyword>
<dbReference type="InterPro" id="IPR002397">
    <property type="entry name" value="Cyt_P450_B"/>
</dbReference>
<gene>
    <name evidence="9" type="ORF">A4G28_01575</name>
</gene>
<keyword evidence="5 8" id="KW-0560">Oxidoreductase</keyword>
<keyword evidence="6 8" id="KW-0408">Iron</keyword>
<comment type="similarity">
    <text evidence="2 8">Belongs to the cytochrome P450 family.</text>
</comment>
<dbReference type="Gene3D" id="1.10.630.10">
    <property type="entry name" value="Cytochrome P450"/>
    <property type="match status" value="1"/>
</dbReference>
<evidence type="ECO:0000256" key="4">
    <source>
        <dbReference type="ARBA" id="ARBA00022723"/>
    </source>
</evidence>
<proteinExistence type="inferred from homology"/>
<keyword evidence="3 8" id="KW-0349">Heme</keyword>
<dbReference type="SUPFAM" id="SSF48264">
    <property type="entry name" value="Cytochrome P450"/>
    <property type="match status" value="1"/>
</dbReference>
<evidence type="ECO:0000256" key="8">
    <source>
        <dbReference type="RuleBase" id="RU000461"/>
    </source>
</evidence>
<dbReference type="AlphaFoldDB" id="A0A163VV02"/>
<evidence type="ECO:0000313" key="10">
    <source>
        <dbReference type="Proteomes" id="UP000077342"/>
    </source>
</evidence>
<organism evidence="9 10">
    <name type="scientific">Mycobacterium ostraviense</name>
    <dbReference type="NCBI Taxonomy" id="2738409"/>
    <lineage>
        <taxon>Bacteria</taxon>
        <taxon>Bacillati</taxon>
        <taxon>Actinomycetota</taxon>
        <taxon>Actinomycetes</taxon>
        <taxon>Mycobacteriales</taxon>
        <taxon>Mycobacteriaceae</taxon>
        <taxon>Mycobacterium</taxon>
    </lineage>
</organism>
<evidence type="ECO:0000256" key="6">
    <source>
        <dbReference type="ARBA" id="ARBA00023004"/>
    </source>
</evidence>
<keyword evidence="10" id="KW-1185">Reference proteome</keyword>
<comment type="cofactor">
    <cofactor evidence="1">
        <name>heme</name>
        <dbReference type="ChEBI" id="CHEBI:30413"/>
    </cofactor>
</comment>
<dbReference type="Proteomes" id="UP000077342">
    <property type="component" value="Unassembled WGS sequence"/>
</dbReference>
<dbReference type="GO" id="GO:0020037">
    <property type="term" value="F:heme binding"/>
    <property type="evidence" value="ECO:0007669"/>
    <property type="project" value="InterPro"/>
</dbReference>
<dbReference type="PROSITE" id="PS00086">
    <property type="entry name" value="CYTOCHROME_P450"/>
    <property type="match status" value="1"/>
</dbReference>
<sequence>MTAVADPIAFFGAEALQDPCPLYDRMRAQAPVHRIGDSVFYAVCGWDAVLEAVERVDDFSSNLTATMVYHSDGTVRPFDMGPPGGPAHALATADDPVHAMHRKILLPHLSAKRVRVIEEFAAQTADRLWDENLDDGQIEWMSAMANRLPMMVVARLLGLPGGDVDKLIRLGYATTTLLDGIVTPDQLEAAGMAAIELSGYVLDHFDKAPDHGLIADLAARCASGELEQLPALGMMLTLFSAAGESTASLLGSAAWILTDRPEIQQQVRDHPELLSSFIEEALRYEPPFRGHYRHVWRDTTLAGVTVPADSHLLLMWGAANRDPVHFEAPNEFRLNRSGAKSHVSFGKGVHFCVGAALARLEAHIVLRKLLERTTWIKATDIGEWLPSILVRRRKHLWLSVR</sequence>
<protein>
    <submittedName>
        <fullName evidence="9">Cytochrome</fullName>
    </submittedName>
</protein>
<dbReference type="InterPro" id="IPR017972">
    <property type="entry name" value="Cyt_P450_CS"/>
</dbReference>
<dbReference type="GO" id="GO:0036199">
    <property type="term" value="F:cholest-4-en-3-one 26-monooxygenase activity"/>
    <property type="evidence" value="ECO:0007669"/>
    <property type="project" value="TreeGrafter"/>
</dbReference>
<evidence type="ECO:0000256" key="1">
    <source>
        <dbReference type="ARBA" id="ARBA00001971"/>
    </source>
</evidence>
<dbReference type="GO" id="GO:0006707">
    <property type="term" value="P:cholesterol catabolic process"/>
    <property type="evidence" value="ECO:0007669"/>
    <property type="project" value="TreeGrafter"/>
</dbReference>
<dbReference type="RefSeq" id="WP_075513071.1">
    <property type="nucleotide sequence ID" value="NZ_CP089224.1"/>
</dbReference>
<evidence type="ECO:0000256" key="3">
    <source>
        <dbReference type="ARBA" id="ARBA00022617"/>
    </source>
</evidence>
<evidence type="ECO:0000256" key="7">
    <source>
        <dbReference type="ARBA" id="ARBA00023033"/>
    </source>
</evidence>
<dbReference type="PANTHER" id="PTHR46696:SF4">
    <property type="entry name" value="BIOTIN BIOSYNTHESIS CYTOCHROME P450"/>
    <property type="match status" value="1"/>
</dbReference>
<dbReference type="EMBL" id="LWCI01000158">
    <property type="protein sequence ID" value="KZS57726.1"/>
    <property type="molecule type" value="Genomic_DNA"/>
</dbReference>
<keyword evidence="4 8" id="KW-0479">Metal-binding</keyword>
<dbReference type="InterPro" id="IPR036396">
    <property type="entry name" value="Cyt_P450_sf"/>
</dbReference>
<dbReference type="GO" id="GO:0005506">
    <property type="term" value="F:iron ion binding"/>
    <property type="evidence" value="ECO:0007669"/>
    <property type="project" value="InterPro"/>
</dbReference>
<name>A0A163VV02_9MYCO</name>
<dbReference type="InterPro" id="IPR001128">
    <property type="entry name" value="Cyt_P450"/>
</dbReference>
<reference evidence="10" key="1">
    <citation type="submission" date="2016-04" db="EMBL/GenBank/DDBJ databases">
        <authorList>
            <person name="Strapagiel D."/>
            <person name="Borowka P."/>
            <person name="Marciniak B."/>
            <person name="Bakula Z."/>
            <person name="Van Ingen J."/>
            <person name="Safianowska A."/>
            <person name="Dziadek J."/>
            <person name="Jagielski T."/>
        </authorList>
    </citation>
    <scope>NUCLEOTIDE SEQUENCE [LARGE SCALE GENOMIC DNA]</scope>
    <source>
        <strain evidence="10">1010001458</strain>
    </source>
</reference>
<accession>A0A163VV02</accession>
<dbReference type="GO" id="GO:0008395">
    <property type="term" value="F:steroid hydroxylase activity"/>
    <property type="evidence" value="ECO:0007669"/>
    <property type="project" value="TreeGrafter"/>
</dbReference>
<evidence type="ECO:0000313" key="9">
    <source>
        <dbReference type="EMBL" id="KZS57726.1"/>
    </source>
</evidence>